<evidence type="ECO:0000313" key="2">
    <source>
        <dbReference type="Proteomes" id="UP000095087"/>
    </source>
</evidence>
<organism evidence="1 2">
    <name type="scientific">Methyloligella halotolerans</name>
    <dbReference type="NCBI Taxonomy" id="1177755"/>
    <lineage>
        <taxon>Bacteria</taxon>
        <taxon>Pseudomonadati</taxon>
        <taxon>Pseudomonadota</taxon>
        <taxon>Alphaproteobacteria</taxon>
        <taxon>Hyphomicrobiales</taxon>
        <taxon>Hyphomicrobiaceae</taxon>
        <taxon>Methyloligella</taxon>
    </lineage>
</organism>
<keyword evidence="2" id="KW-1185">Reference proteome</keyword>
<dbReference type="STRING" id="1177755.A7A08_01810"/>
<evidence type="ECO:0000313" key="1">
    <source>
        <dbReference type="EMBL" id="ODA67066.1"/>
    </source>
</evidence>
<dbReference type="InterPro" id="IPR009297">
    <property type="entry name" value="DUF952"/>
</dbReference>
<gene>
    <name evidence="1" type="ORF">A7A08_01810</name>
</gene>
<dbReference type="PANTHER" id="PTHR34129">
    <property type="entry name" value="BLR1139 PROTEIN"/>
    <property type="match status" value="1"/>
</dbReference>
<dbReference type="Proteomes" id="UP000095087">
    <property type="component" value="Unassembled WGS sequence"/>
</dbReference>
<dbReference type="AlphaFoldDB" id="A0A1E2RXU7"/>
<dbReference type="RefSeq" id="WP_069095098.1">
    <property type="nucleotide sequence ID" value="NZ_MASI01000004.1"/>
</dbReference>
<protein>
    <recommendedName>
        <fullName evidence="3">DUF952 domain-containing protein</fullName>
    </recommendedName>
</protein>
<dbReference type="Gene3D" id="3.20.170.20">
    <property type="entry name" value="Protein of unknown function DUF952"/>
    <property type="match status" value="1"/>
</dbReference>
<name>A0A1E2RXU7_9HYPH</name>
<dbReference type="SUPFAM" id="SSF56399">
    <property type="entry name" value="ADP-ribosylation"/>
    <property type="match status" value="1"/>
</dbReference>
<dbReference type="Pfam" id="PF06108">
    <property type="entry name" value="DUF952"/>
    <property type="match status" value="1"/>
</dbReference>
<dbReference type="OrthoDB" id="9799937at2"/>
<accession>A0A1E2RXU7</accession>
<comment type="caution">
    <text evidence="1">The sequence shown here is derived from an EMBL/GenBank/DDBJ whole genome shotgun (WGS) entry which is preliminary data.</text>
</comment>
<sequence>MNDTLYKIADVSALAKAEASGVLEASADDVRDGFIHLSTAGQVQGTLDKHFAGEENLMLLAFNAGGIGEDLRWEKSRGGQAFPHLYGELPLSALEWSEPLPISADGRHVIPEAVLAKMGGPR</sequence>
<reference evidence="1 2" key="1">
    <citation type="submission" date="2016-07" db="EMBL/GenBank/DDBJ databases">
        <title>Draft genome sequence of Methyloligella halotolerans C2T (VKM B-2706T=CCUG 61687T=DSM 25045T), a halotolerant polyhydroxybutyrate accumulating methylotroph.</title>
        <authorList>
            <person name="Vasilenko O.V."/>
            <person name="Doronina N.V."/>
            <person name="Poroshina M.N."/>
            <person name="Tarlachkov S.V."/>
            <person name="Trotsenko Y.A."/>
        </authorList>
    </citation>
    <scope>NUCLEOTIDE SEQUENCE [LARGE SCALE GENOMIC DNA]</scope>
    <source>
        <strain evidence="1 2">VKM B-2706</strain>
    </source>
</reference>
<evidence type="ECO:0008006" key="3">
    <source>
        <dbReference type="Google" id="ProtNLM"/>
    </source>
</evidence>
<dbReference type="PANTHER" id="PTHR34129:SF1">
    <property type="entry name" value="DUF952 DOMAIN-CONTAINING PROTEIN"/>
    <property type="match status" value="1"/>
</dbReference>
<proteinExistence type="predicted"/>
<dbReference type="EMBL" id="MASI01000004">
    <property type="protein sequence ID" value="ODA67066.1"/>
    <property type="molecule type" value="Genomic_DNA"/>
</dbReference>
<dbReference type="PATRIC" id="fig|1177755.3.peg.1815"/>